<sequence>MGVSRAFLLLLCIGVLFGVRVAESAPLPGKIRAASEEWADYTQADGQGMAWDILREVFEPEGVQLETRSVPYTRSIGLVQRGEVDAQVGAYRDESEGVLYPHWHYDIDHIYALGLASKPSPTLATVGNYRLVWMRGYEYNHYLPNIRRFNEIHRSVGILPMLDHDRADFYIDALMEIQDVLAKASDPQQYKLSPLINLPLYLGFANNENGRALRALFDRRMEVLVKNGRLKPIFERWKQPYPFDESGKPPKP</sequence>
<dbReference type="Gene3D" id="3.40.190.10">
    <property type="entry name" value="Periplasmic binding protein-like II"/>
    <property type="match status" value="2"/>
</dbReference>
<accession>A0A0B1YXH5</accession>
<dbReference type="AlphaFoldDB" id="A0A0B1YXH5"/>
<gene>
    <name evidence="1" type="ORF">JZ00_27460</name>
</gene>
<comment type="caution">
    <text evidence="1">The sequence shown here is derived from an EMBL/GenBank/DDBJ whole genome shotgun (WGS) entry which is preliminary data.</text>
</comment>
<evidence type="ECO:0000313" key="2">
    <source>
        <dbReference type="Proteomes" id="UP000030949"/>
    </source>
</evidence>
<dbReference type="Proteomes" id="UP000030949">
    <property type="component" value="Unassembled WGS sequence"/>
</dbReference>
<dbReference type="RefSeq" id="WP_039594262.1">
    <property type="nucleotide sequence ID" value="NZ_JQGJ02000025.1"/>
</dbReference>
<organism evidence="1 2">
    <name type="scientific">Pseudomonas frederiksbergensis</name>
    <dbReference type="NCBI Taxonomy" id="104087"/>
    <lineage>
        <taxon>Bacteria</taxon>
        <taxon>Pseudomonadati</taxon>
        <taxon>Pseudomonadota</taxon>
        <taxon>Gammaproteobacteria</taxon>
        <taxon>Pseudomonadales</taxon>
        <taxon>Pseudomonadaceae</taxon>
        <taxon>Pseudomonas</taxon>
    </lineage>
</organism>
<reference evidence="2" key="1">
    <citation type="submission" date="2015-03" db="EMBL/GenBank/DDBJ databases">
        <title>Pseudomonas frederiksbergensis hydrocarbon degrader.</title>
        <authorList>
            <person name="Brown L.M."/>
            <person name="Ruiz O.N."/>
            <person name="Mueller S."/>
            <person name="Gunasekera T.S."/>
        </authorList>
    </citation>
    <scope>NUCLEOTIDE SEQUENCE [LARGE SCALE GENOMIC DNA]</scope>
    <source>
        <strain evidence="2">SI8</strain>
    </source>
</reference>
<protein>
    <submittedName>
        <fullName evidence="1">ABC transporter substrate-binding protein</fullName>
    </submittedName>
</protein>
<name>A0A0B1YXH5_9PSED</name>
<proteinExistence type="predicted"/>
<dbReference type="EMBL" id="JQGJ01000028">
    <property type="protein sequence ID" value="KHK61661.1"/>
    <property type="molecule type" value="Genomic_DNA"/>
</dbReference>
<dbReference type="SUPFAM" id="SSF53850">
    <property type="entry name" value="Periplasmic binding protein-like II"/>
    <property type="match status" value="1"/>
</dbReference>
<evidence type="ECO:0000313" key="1">
    <source>
        <dbReference type="EMBL" id="KHK61661.1"/>
    </source>
</evidence>
<dbReference type="OrthoDB" id="5765098at2"/>